<name>A0A918U8G5_9ACTN</name>
<reference evidence="2" key="1">
    <citation type="journal article" date="2014" name="Int. J. Syst. Evol. Microbiol.">
        <title>Complete genome sequence of Corynebacterium casei LMG S-19264T (=DSM 44701T), isolated from a smear-ripened cheese.</title>
        <authorList>
            <consortium name="US DOE Joint Genome Institute (JGI-PGF)"/>
            <person name="Walter F."/>
            <person name="Albersmeier A."/>
            <person name="Kalinowski J."/>
            <person name="Ruckert C."/>
        </authorList>
    </citation>
    <scope>NUCLEOTIDE SEQUENCE</scope>
    <source>
        <strain evidence="2">JCM 4790</strain>
    </source>
</reference>
<dbReference type="EMBL" id="BMVU01000069">
    <property type="protein sequence ID" value="GGY09117.1"/>
    <property type="molecule type" value="Genomic_DNA"/>
</dbReference>
<gene>
    <name evidence="2" type="ORF">GCM10010358_72610</name>
</gene>
<evidence type="ECO:0000313" key="3">
    <source>
        <dbReference type="Proteomes" id="UP000619244"/>
    </source>
</evidence>
<feature type="compositionally biased region" description="Basic residues" evidence="1">
    <location>
        <begin position="54"/>
        <end position="63"/>
    </location>
</feature>
<keyword evidence="3" id="KW-1185">Reference proteome</keyword>
<comment type="caution">
    <text evidence="2">The sequence shown here is derived from an EMBL/GenBank/DDBJ whole genome shotgun (WGS) entry which is preliminary data.</text>
</comment>
<proteinExistence type="predicted"/>
<dbReference type="Proteomes" id="UP000619244">
    <property type="component" value="Unassembled WGS sequence"/>
</dbReference>
<organism evidence="2 3">
    <name type="scientific">Streptomyces minutiscleroticus</name>
    <dbReference type="NCBI Taxonomy" id="68238"/>
    <lineage>
        <taxon>Bacteria</taxon>
        <taxon>Bacillati</taxon>
        <taxon>Actinomycetota</taxon>
        <taxon>Actinomycetes</taxon>
        <taxon>Kitasatosporales</taxon>
        <taxon>Streptomycetaceae</taxon>
        <taxon>Streptomyces</taxon>
    </lineage>
</organism>
<evidence type="ECO:0000256" key="1">
    <source>
        <dbReference type="SAM" id="MobiDB-lite"/>
    </source>
</evidence>
<sequence length="63" mass="6885">MAWTAPTAPTRESPDAEVGVRLAGAVRRDGPRGVQGEGAVARQPRRPQPVRERLSRHRLSAFV</sequence>
<evidence type="ECO:0000313" key="2">
    <source>
        <dbReference type="EMBL" id="GGY09117.1"/>
    </source>
</evidence>
<protein>
    <submittedName>
        <fullName evidence="2">Uncharacterized protein</fullName>
    </submittedName>
</protein>
<accession>A0A918U8G5</accession>
<feature type="region of interest" description="Disordered" evidence="1">
    <location>
        <begin position="27"/>
        <end position="63"/>
    </location>
</feature>
<dbReference type="AlphaFoldDB" id="A0A918U8G5"/>
<reference evidence="2" key="2">
    <citation type="submission" date="2020-09" db="EMBL/GenBank/DDBJ databases">
        <authorList>
            <person name="Sun Q."/>
            <person name="Ohkuma M."/>
        </authorList>
    </citation>
    <scope>NUCLEOTIDE SEQUENCE</scope>
    <source>
        <strain evidence="2">JCM 4790</strain>
    </source>
</reference>